<dbReference type="EMBL" id="FQUL01000004">
    <property type="protein sequence ID" value="SHE39746.1"/>
    <property type="molecule type" value="Genomic_DNA"/>
</dbReference>
<name>A0A1M4T5D5_9ACTN</name>
<accession>A0A1M4T5D5</accession>
<sequence>MSKGARAGLVMVAFAAAIGIILFGVFGYLRSSPPVVSAVPSATQPNTVNVTMQVDGAVGVGPHPTWVGYWIQGANGQYKQTTLLKVPVNTYVHVKLYEYDSGGPLRNPYWGKEIGTAGNVIVVNGQPVSLVNSYAGNGVAHNFDVPGLGVNVALPGVNGNAKNFCNVGPCNPSEAHNLIQFTFYSGKTVHNYRWQCFIPCGLGYLTGNGGPMQSLGYMAGFVQVVK</sequence>
<evidence type="ECO:0000313" key="2">
    <source>
        <dbReference type="EMBL" id="SHE39746.1"/>
    </source>
</evidence>
<keyword evidence="1" id="KW-1133">Transmembrane helix</keyword>
<keyword evidence="1" id="KW-0472">Membrane</keyword>
<keyword evidence="3" id="KW-1185">Reference proteome</keyword>
<dbReference type="AlphaFoldDB" id="A0A1M4T5D5"/>
<reference evidence="3" key="1">
    <citation type="submission" date="2016-11" db="EMBL/GenBank/DDBJ databases">
        <authorList>
            <person name="Varghese N."/>
            <person name="Submissions S."/>
        </authorList>
    </citation>
    <scope>NUCLEOTIDE SEQUENCE [LARGE SCALE GENOMIC DNA]</scope>
    <source>
        <strain evidence="3">DSM 19514</strain>
    </source>
</reference>
<proteinExistence type="predicted"/>
<gene>
    <name evidence="2" type="ORF">SAMN02745225_00509</name>
</gene>
<protein>
    <submittedName>
        <fullName evidence="2">Uncharacterized protein</fullName>
    </submittedName>
</protein>
<evidence type="ECO:0000256" key="1">
    <source>
        <dbReference type="SAM" id="Phobius"/>
    </source>
</evidence>
<dbReference type="Proteomes" id="UP000184295">
    <property type="component" value="Unassembled WGS sequence"/>
</dbReference>
<dbReference type="OrthoDB" id="5243063at2"/>
<feature type="transmembrane region" description="Helical" evidence="1">
    <location>
        <begin position="7"/>
        <end position="29"/>
    </location>
</feature>
<organism evidence="2 3">
    <name type="scientific">Ferrithrix thermotolerans DSM 19514</name>
    <dbReference type="NCBI Taxonomy" id="1121881"/>
    <lineage>
        <taxon>Bacteria</taxon>
        <taxon>Bacillati</taxon>
        <taxon>Actinomycetota</taxon>
        <taxon>Acidimicrobiia</taxon>
        <taxon>Acidimicrobiales</taxon>
        <taxon>Acidimicrobiaceae</taxon>
        <taxon>Ferrithrix</taxon>
    </lineage>
</organism>
<keyword evidence="1" id="KW-0812">Transmembrane</keyword>
<evidence type="ECO:0000313" key="3">
    <source>
        <dbReference type="Proteomes" id="UP000184295"/>
    </source>
</evidence>
<dbReference type="STRING" id="1121881.SAMN02745225_00509"/>
<dbReference type="RefSeq" id="WP_072788436.1">
    <property type="nucleotide sequence ID" value="NZ_FQUL01000004.1"/>
</dbReference>